<name>A0AAE0I333_9PEZI</name>
<reference evidence="2" key="1">
    <citation type="journal article" date="2023" name="Mol. Phylogenet. Evol.">
        <title>Genome-scale phylogeny and comparative genomics of the fungal order Sordariales.</title>
        <authorList>
            <person name="Hensen N."/>
            <person name="Bonometti L."/>
            <person name="Westerberg I."/>
            <person name="Brannstrom I.O."/>
            <person name="Guillou S."/>
            <person name="Cros-Aarteil S."/>
            <person name="Calhoun S."/>
            <person name="Haridas S."/>
            <person name="Kuo A."/>
            <person name="Mondo S."/>
            <person name="Pangilinan J."/>
            <person name="Riley R."/>
            <person name="LaButti K."/>
            <person name="Andreopoulos B."/>
            <person name="Lipzen A."/>
            <person name="Chen C."/>
            <person name="Yan M."/>
            <person name="Daum C."/>
            <person name="Ng V."/>
            <person name="Clum A."/>
            <person name="Steindorff A."/>
            <person name="Ohm R.A."/>
            <person name="Martin F."/>
            <person name="Silar P."/>
            <person name="Natvig D.O."/>
            <person name="Lalanne C."/>
            <person name="Gautier V."/>
            <person name="Ament-Velasquez S.L."/>
            <person name="Kruys A."/>
            <person name="Hutchinson M.I."/>
            <person name="Powell A.J."/>
            <person name="Barry K."/>
            <person name="Miller A.N."/>
            <person name="Grigoriev I.V."/>
            <person name="Debuchy R."/>
            <person name="Gladieux P."/>
            <person name="Hiltunen Thoren M."/>
            <person name="Johannesson H."/>
        </authorList>
    </citation>
    <scope>NUCLEOTIDE SEQUENCE</scope>
    <source>
        <strain evidence="2">SMH4131-1</strain>
    </source>
</reference>
<evidence type="ECO:0000256" key="1">
    <source>
        <dbReference type="SAM" id="MobiDB-lite"/>
    </source>
</evidence>
<organism evidence="2 3">
    <name type="scientific">Cercophora scortea</name>
    <dbReference type="NCBI Taxonomy" id="314031"/>
    <lineage>
        <taxon>Eukaryota</taxon>
        <taxon>Fungi</taxon>
        <taxon>Dikarya</taxon>
        <taxon>Ascomycota</taxon>
        <taxon>Pezizomycotina</taxon>
        <taxon>Sordariomycetes</taxon>
        <taxon>Sordariomycetidae</taxon>
        <taxon>Sordariales</taxon>
        <taxon>Lasiosphaeriaceae</taxon>
        <taxon>Cercophora</taxon>
    </lineage>
</organism>
<gene>
    <name evidence="2" type="ORF">B0T19DRAFT_289071</name>
</gene>
<evidence type="ECO:0000313" key="2">
    <source>
        <dbReference type="EMBL" id="KAK3317292.1"/>
    </source>
</evidence>
<evidence type="ECO:0000313" key="3">
    <source>
        <dbReference type="Proteomes" id="UP001286456"/>
    </source>
</evidence>
<feature type="region of interest" description="Disordered" evidence="1">
    <location>
        <begin position="196"/>
        <end position="220"/>
    </location>
</feature>
<keyword evidence="3" id="KW-1185">Reference proteome</keyword>
<dbReference type="AlphaFoldDB" id="A0AAE0I333"/>
<reference evidence="2" key="2">
    <citation type="submission" date="2023-06" db="EMBL/GenBank/DDBJ databases">
        <authorList>
            <consortium name="Lawrence Berkeley National Laboratory"/>
            <person name="Haridas S."/>
            <person name="Hensen N."/>
            <person name="Bonometti L."/>
            <person name="Westerberg I."/>
            <person name="Brannstrom I.O."/>
            <person name="Guillou S."/>
            <person name="Cros-Aarteil S."/>
            <person name="Calhoun S."/>
            <person name="Kuo A."/>
            <person name="Mondo S."/>
            <person name="Pangilinan J."/>
            <person name="Riley R."/>
            <person name="Labutti K."/>
            <person name="Andreopoulos B."/>
            <person name="Lipzen A."/>
            <person name="Chen C."/>
            <person name="Yanf M."/>
            <person name="Daum C."/>
            <person name="Ng V."/>
            <person name="Clum A."/>
            <person name="Steindorff A."/>
            <person name="Ohm R."/>
            <person name="Martin F."/>
            <person name="Silar P."/>
            <person name="Natvig D."/>
            <person name="Lalanne C."/>
            <person name="Gautier V."/>
            <person name="Ament-Velasquez S.L."/>
            <person name="Kruys A."/>
            <person name="Hutchinson M.I."/>
            <person name="Powell A.J."/>
            <person name="Barry K."/>
            <person name="Miller A.N."/>
            <person name="Grigoriev I.V."/>
            <person name="Debuchy R."/>
            <person name="Gladieux P."/>
            <person name="Thoren M.H."/>
            <person name="Johannesson H."/>
        </authorList>
    </citation>
    <scope>NUCLEOTIDE SEQUENCE</scope>
    <source>
        <strain evidence="2">SMH4131-1</strain>
    </source>
</reference>
<proteinExistence type="predicted"/>
<dbReference type="EMBL" id="JAUEPO010000007">
    <property type="protein sequence ID" value="KAK3317292.1"/>
    <property type="molecule type" value="Genomic_DNA"/>
</dbReference>
<sequence length="241" mass="27161">MSCRPFCRRSCACHVPHLCPLQSRRSVKMVTRSFCLFWKELHHSCPWTYPFDLLALAHEIFPQGVSLPLTHWLSVSDEARPCPRPNLWQLAAAPTSIDTRRRAWCKFLADLRHQRVSQGSRRVLASPPDGFPTMPGSRALAAPSLGRRLIRFGGGRNAHTFPVSPSSRPSLGHRTHHVLLLLRIFIPRGAAVETTPSSATVPLPLSSRAQPRSFASKPSRLREVWKDRTQAQARNSQSRRC</sequence>
<dbReference type="Proteomes" id="UP001286456">
    <property type="component" value="Unassembled WGS sequence"/>
</dbReference>
<comment type="caution">
    <text evidence="2">The sequence shown here is derived from an EMBL/GenBank/DDBJ whole genome shotgun (WGS) entry which is preliminary data.</text>
</comment>
<accession>A0AAE0I333</accession>
<protein>
    <submittedName>
        <fullName evidence="2">Uncharacterized protein</fullName>
    </submittedName>
</protein>